<dbReference type="AlphaFoldDB" id="A0A1T5BMA9"/>
<proteinExistence type="predicted"/>
<gene>
    <name evidence="1" type="ORF">SAMN06295920_103110</name>
</gene>
<dbReference type="Gene3D" id="2.160.10.10">
    <property type="entry name" value="Hexapeptide repeat proteins"/>
    <property type="match status" value="1"/>
</dbReference>
<evidence type="ECO:0000313" key="1">
    <source>
        <dbReference type="EMBL" id="SKB48217.1"/>
    </source>
</evidence>
<evidence type="ECO:0000313" key="2">
    <source>
        <dbReference type="Proteomes" id="UP000189818"/>
    </source>
</evidence>
<accession>A0A1T5BMA9</accession>
<dbReference type="GO" id="GO:0016740">
    <property type="term" value="F:transferase activity"/>
    <property type="evidence" value="ECO:0007669"/>
    <property type="project" value="UniProtKB-KW"/>
</dbReference>
<dbReference type="Pfam" id="PF00132">
    <property type="entry name" value="Hexapep"/>
    <property type="match status" value="1"/>
</dbReference>
<keyword evidence="2" id="KW-1185">Reference proteome</keyword>
<organism evidence="1 2">
    <name type="scientific">Rhizorhabdus histidinilytica</name>
    <dbReference type="NCBI Taxonomy" id="439228"/>
    <lineage>
        <taxon>Bacteria</taxon>
        <taxon>Pseudomonadati</taxon>
        <taxon>Pseudomonadota</taxon>
        <taxon>Alphaproteobacteria</taxon>
        <taxon>Sphingomonadales</taxon>
        <taxon>Sphingomonadaceae</taxon>
        <taxon>Rhizorhabdus</taxon>
    </lineage>
</organism>
<sequence>MMSDAPTILTYEGITPTIDASAFVAPGARVIGDVVIGAESSLWYNVVVRGDGNYIRIGARTNVQDGSVIHISAHTHPTVIGDDVLIGHMAMVHGCTLHDRSFVGFGAVVMDGCVIESDAMLAAGAMLTPGKRIPSGQLWSGRPARYMRDLSPEEMAGNQKGVAAYVVEARKHRKALAEAQPAE</sequence>
<name>A0A1T5BMA9_9SPHN</name>
<dbReference type="InterPro" id="IPR050484">
    <property type="entry name" value="Transf_Hexapept/Carb_Anhydrase"/>
</dbReference>
<dbReference type="InterPro" id="IPR047324">
    <property type="entry name" value="LbH_gamma_CA-like"/>
</dbReference>
<dbReference type="CDD" id="cd04645">
    <property type="entry name" value="LbH_gamma_CA_like"/>
    <property type="match status" value="1"/>
</dbReference>
<dbReference type="SUPFAM" id="SSF51161">
    <property type="entry name" value="Trimeric LpxA-like enzymes"/>
    <property type="match status" value="1"/>
</dbReference>
<dbReference type="EMBL" id="FUYM01000003">
    <property type="protein sequence ID" value="SKB48217.1"/>
    <property type="molecule type" value="Genomic_DNA"/>
</dbReference>
<reference evidence="2" key="1">
    <citation type="submission" date="2017-02" db="EMBL/GenBank/DDBJ databases">
        <authorList>
            <person name="Varghese N."/>
            <person name="Submissions S."/>
        </authorList>
    </citation>
    <scope>NUCLEOTIDE SEQUENCE [LARGE SCALE GENOMIC DNA]</scope>
    <source>
        <strain evidence="2">UM2</strain>
    </source>
</reference>
<keyword evidence="1" id="KW-0808">Transferase</keyword>
<dbReference type="Proteomes" id="UP000189818">
    <property type="component" value="Unassembled WGS sequence"/>
</dbReference>
<dbReference type="PANTHER" id="PTHR13061">
    <property type="entry name" value="DYNACTIN SUBUNIT P25"/>
    <property type="match status" value="1"/>
</dbReference>
<protein>
    <submittedName>
        <fullName evidence="1">Carbonic anhydrase or acetyltransferase, isoleucine patch superfamily</fullName>
    </submittedName>
</protein>
<dbReference type="InterPro" id="IPR001451">
    <property type="entry name" value="Hexapep"/>
</dbReference>
<dbReference type="STRING" id="439228.SAMN06295920_103110"/>
<dbReference type="InterPro" id="IPR011004">
    <property type="entry name" value="Trimer_LpxA-like_sf"/>
</dbReference>
<dbReference type="PANTHER" id="PTHR13061:SF29">
    <property type="entry name" value="GAMMA CARBONIC ANHYDRASE-LIKE 1, MITOCHONDRIAL-RELATED"/>
    <property type="match status" value="1"/>
</dbReference>